<dbReference type="AlphaFoldDB" id="A0A379EB53"/>
<evidence type="ECO:0000313" key="1">
    <source>
        <dbReference type="EMBL" id="SUB89918.1"/>
    </source>
</evidence>
<organism evidence="1 2">
    <name type="scientific">Porphyromonas macacae</name>
    <dbReference type="NCBI Taxonomy" id="28115"/>
    <lineage>
        <taxon>Bacteria</taxon>
        <taxon>Pseudomonadati</taxon>
        <taxon>Bacteroidota</taxon>
        <taxon>Bacteroidia</taxon>
        <taxon>Bacteroidales</taxon>
        <taxon>Porphyromonadaceae</taxon>
        <taxon>Porphyromonas</taxon>
    </lineage>
</organism>
<gene>
    <name evidence="1" type="ORF">NCTC11632_02049</name>
</gene>
<name>A0A379EB53_9PORP</name>
<protein>
    <submittedName>
        <fullName evidence="1">Uncharacterized protein</fullName>
    </submittedName>
</protein>
<proteinExistence type="predicted"/>
<reference evidence="1 2" key="1">
    <citation type="submission" date="2018-06" db="EMBL/GenBank/DDBJ databases">
        <authorList>
            <consortium name="Pathogen Informatics"/>
            <person name="Doyle S."/>
        </authorList>
    </citation>
    <scope>NUCLEOTIDE SEQUENCE [LARGE SCALE GENOMIC DNA]</scope>
    <source>
        <strain evidence="1 2">NCTC11632</strain>
    </source>
</reference>
<accession>A0A379EB53</accession>
<evidence type="ECO:0000313" key="2">
    <source>
        <dbReference type="Proteomes" id="UP000254156"/>
    </source>
</evidence>
<sequence length="94" mass="10915">MKSRDVTFLNNLDGFLGKRTRTMILNVRLIIKPFILLNNNDCGKLQHNVVIKSGRVSKNDTLPPLDHKIYILIYPTGFQELYMPNKQPAYRGRK</sequence>
<dbReference type="Proteomes" id="UP000254156">
    <property type="component" value="Unassembled WGS sequence"/>
</dbReference>
<dbReference type="EMBL" id="UGTF01000002">
    <property type="protein sequence ID" value="SUB89918.1"/>
    <property type="molecule type" value="Genomic_DNA"/>
</dbReference>